<reference evidence="10 11" key="1">
    <citation type="submission" date="2020-07" db="EMBL/GenBank/DDBJ databases">
        <title>Sequencing the genomes of 1000 actinobacteria strains.</title>
        <authorList>
            <person name="Klenk H.-P."/>
        </authorList>
    </citation>
    <scope>NUCLEOTIDE SEQUENCE [LARGE SCALE GENOMIC DNA]</scope>
    <source>
        <strain evidence="10 11">CXB654</strain>
    </source>
</reference>
<feature type="compositionally biased region" description="Basic and acidic residues" evidence="9">
    <location>
        <begin position="91"/>
        <end position="103"/>
    </location>
</feature>
<evidence type="ECO:0000313" key="11">
    <source>
        <dbReference type="Proteomes" id="UP000589036"/>
    </source>
</evidence>
<dbReference type="AlphaFoldDB" id="A0A852TQG0"/>
<proteinExistence type="inferred from homology"/>
<dbReference type="PANTHER" id="PTHR35794:SF2">
    <property type="entry name" value="CELL DIVISION PROTEIN DIVIVA"/>
    <property type="match status" value="1"/>
</dbReference>
<keyword evidence="4" id="KW-0963">Cytoplasm</keyword>
<dbReference type="EMBL" id="JACCCC010000001">
    <property type="protein sequence ID" value="NYE45062.1"/>
    <property type="molecule type" value="Genomic_DNA"/>
</dbReference>
<name>A0A852TQG0_9ACTN</name>
<dbReference type="Gene3D" id="6.10.250.660">
    <property type="match status" value="4"/>
</dbReference>
<comment type="caution">
    <text evidence="10">The sequence shown here is derived from an EMBL/GenBank/DDBJ whole genome shotgun (WGS) entry which is preliminary data.</text>
</comment>
<comment type="similarity">
    <text evidence="2">Belongs to the DivIVA family.</text>
</comment>
<evidence type="ECO:0000256" key="2">
    <source>
        <dbReference type="ARBA" id="ARBA00009008"/>
    </source>
</evidence>
<dbReference type="InterPro" id="IPR019933">
    <property type="entry name" value="DivIVA_domain"/>
</dbReference>
<dbReference type="RefSeq" id="WP_179641353.1">
    <property type="nucleotide sequence ID" value="NZ_BAAAYY010000005.1"/>
</dbReference>
<dbReference type="NCBIfam" id="TIGR03544">
    <property type="entry name" value="DivI1A_domain"/>
    <property type="match status" value="4"/>
</dbReference>
<evidence type="ECO:0000256" key="7">
    <source>
        <dbReference type="ARBA" id="ARBA00023306"/>
    </source>
</evidence>
<evidence type="ECO:0000313" key="10">
    <source>
        <dbReference type="EMBL" id="NYE45062.1"/>
    </source>
</evidence>
<keyword evidence="6" id="KW-0175">Coiled coil</keyword>
<gene>
    <name evidence="10" type="ORF">HDA32_000182</name>
</gene>
<evidence type="ECO:0000256" key="5">
    <source>
        <dbReference type="ARBA" id="ARBA00022618"/>
    </source>
</evidence>
<evidence type="ECO:0000256" key="9">
    <source>
        <dbReference type="SAM" id="MobiDB-lite"/>
    </source>
</evidence>
<evidence type="ECO:0000256" key="8">
    <source>
        <dbReference type="ARBA" id="ARBA00031737"/>
    </source>
</evidence>
<keyword evidence="7" id="KW-0131">Cell cycle</keyword>
<organism evidence="10 11">
    <name type="scientific">Spinactinospora alkalitolerans</name>
    <dbReference type="NCBI Taxonomy" id="687207"/>
    <lineage>
        <taxon>Bacteria</taxon>
        <taxon>Bacillati</taxon>
        <taxon>Actinomycetota</taxon>
        <taxon>Actinomycetes</taxon>
        <taxon>Streptosporangiales</taxon>
        <taxon>Nocardiopsidaceae</taxon>
        <taxon>Spinactinospora</taxon>
    </lineage>
</organism>
<dbReference type="Proteomes" id="UP000589036">
    <property type="component" value="Unassembled WGS sequence"/>
</dbReference>
<dbReference type="InterPro" id="IPR007793">
    <property type="entry name" value="DivIVA_fam"/>
</dbReference>
<dbReference type="GO" id="GO:0005737">
    <property type="term" value="C:cytoplasm"/>
    <property type="evidence" value="ECO:0007669"/>
    <property type="project" value="UniProtKB-SubCell"/>
</dbReference>
<dbReference type="GO" id="GO:0051301">
    <property type="term" value="P:cell division"/>
    <property type="evidence" value="ECO:0007669"/>
    <property type="project" value="UniProtKB-KW"/>
</dbReference>
<feature type="compositionally biased region" description="Low complexity" evidence="9">
    <location>
        <begin position="110"/>
        <end position="133"/>
    </location>
</feature>
<comment type="subcellular location">
    <subcellularLocation>
        <location evidence="1">Cytoplasm</location>
    </subcellularLocation>
</comment>
<sequence length="228" mass="23933">MRLTPEDIRAKRFSTTRLRPGYVPEDVDTLLERAEAALAAGDPGAEGAATADEVEGARFRPTWLSPGYAEDEVDDFLDLVAAELRALGPGTREHVRDRGREPDPAAGTDASGPAAVPMAAPAAPAPGSAASPAAGPPPMRAEDARGIRFSGTRLRSGYAQEEVDGFLDRAEATLAALSAGRSEADPLTAAQVEAARFSVTRLQPGYDASEVDEFLDALAAELRRHGLD</sequence>
<evidence type="ECO:0000256" key="6">
    <source>
        <dbReference type="ARBA" id="ARBA00023054"/>
    </source>
</evidence>
<accession>A0A852TQG0</accession>
<evidence type="ECO:0000256" key="1">
    <source>
        <dbReference type="ARBA" id="ARBA00004496"/>
    </source>
</evidence>
<evidence type="ECO:0000256" key="4">
    <source>
        <dbReference type="ARBA" id="ARBA00022490"/>
    </source>
</evidence>
<keyword evidence="11" id="KW-1185">Reference proteome</keyword>
<protein>
    <recommendedName>
        <fullName evidence="3">Cell wall synthesis protein Wag31</fullName>
    </recommendedName>
    <alternativeName>
        <fullName evidence="8">Antigen 84</fullName>
    </alternativeName>
</protein>
<feature type="region of interest" description="Disordered" evidence="9">
    <location>
        <begin position="90"/>
        <end position="153"/>
    </location>
</feature>
<keyword evidence="5" id="KW-0132">Cell division</keyword>
<evidence type="ECO:0000256" key="3">
    <source>
        <dbReference type="ARBA" id="ARBA00018787"/>
    </source>
</evidence>
<dbReference type="PANTHER" id="PTHR35794">
    <property type="entry name" value="CELL DIVISION PROTEIN DIVIVA"/>
    <property type="match status" value="1"/>
</dbReference>